<dbReference type="OrthoDB" id="9784774at2"/>
<dbReference type="GO" id="GO:0009117">
    <property type="term" value="P:nucleotide metabolic process"/>
    <property type="evidence" value="ECO:0007669"/>
    <property type="project" value="TreeGrafter"/>
</dbReference>
<evidence type="ECO:0000256" key="1">
    <source>
        <dbReference type="PIRSR" id="PIRSR601310-1"/>
    </source>
</evidence>
<evidence type="ECO:0000313" key="6">
    <source>
        <dbReference type="Proteomes" id="UP000580517"/>
    </source>
</evidence>
<gene>
    <name evidence="5" type="ORF">H0A68_03915</name>
</gene>
<sequence length="149" mass="16148">MSPETPCLFCAIGKGSIPATIVHETPDLLAFLDVRPIRPGHVLIIPRKHYPYFDDLPADLATGILQSGQVLARAMKAHYGCERVGFVFTGTDIDHAHAHVVPLFSAKDITSIQYMEQKDVTFRPAPQSSREDLAKEAAALRAALAQGAG</sequence>
<keyword evidence="6" id="KW-1185">Reference proteome</keyword>
<dbReference type="AlphaFoldDB" id="A0A853F7P7"/>
<dbReference type="PROSITE" id="PS51084">
    <property type="entry name" value="HIT_2"/>
    <property type="match status" value="1"/>
</dbReference>
<evidence type="ECO:0000313" key="5">
    <source>
        <dbReference type="EMBL" id="NYT36007.1"/>
    </source>
</evidence>
<dbReference type="InterPro" id="IPR001310">
    <property type="entry name" value="Histidine_triad_HIT"/>
</dbReference>
<dbReference type="SUPFAM" id="SSF54197">
    <property type="entry name" value="HIT-like"/>
    <property type="match status" value="1"/>
</dbReference>
<protein>
    <submittedName>
        <fullName evidence="5">HIT family protein</fullName>
    </submittedName>
</protein>
<dbReference type="InterPro" id="IPR011146">
    <property type="entry name" value="HIT-like"/>
</dbReference>
<dbReference type="Gene3D" id="3.30.428.10">
    <property type="entry name" value="HIT-like"/>
    <property type="match status" value="1"/>
</dbReference>
<dbReference type="RefSeq" id="WP_129967926.1">
    <property type="nucleotide sequence ID" value="NZ_JACCEW010000001.1"/>
</dbReference>
<feature type="active site" description="Tele-AMP-histidine intermediate" evidence="1">
    <location>
        <position position="97"/>
    </location>
</feature>
<evidence type="ECO:0000256" key="3">
    <source>
        <dbReference type="PROSITE-ProRule" id="PRU00464"/>
    </source>
</evidence>
<dbReference type="PANTHER" id="PTHR46648:SF1">
    <property type="entry name" value="ADENOSINE 5'-MONOPHOSPHORAMIDASE HNT1"/>
    <property type="match status" value="1"/>
</dbReference>
<reference evidence="5 6" key="1">
    <citation type="submission" date="2020-07" db="EMBL/GenBank/DDBJ databases">
        <title>Taxonomic revisions and descriptions of new bacterial species based on genomic comparisons in the high-G+C-content subgroup of the family Alcaligenaceae.</title>
        <authorList>
            <person name="Szabo A."/>
            <person name="Felfoldi T."/>
        </authorList>
    </citation>
    <scope>NUCLEOTIDE SEQUENCE [LARGE SCALE GENOMIC DNA]</scope>
    <source>
        <strain evidence="5 6">DSM 25264</strain>
    </source>
</reference>
<dbReference type="InterPro" id="IPR036265">
    <property type="entry name" value="HIT-like_sf"/>
</dbReference>
<dbReference type="EMBL" id="JACCEW010000001">
    <property type="protein sequence ID" value="NYT36007.1"/>
    <property type="molecule type" value="Genomic_DNA"/>
</dbReference>
<feature type="domain" description="HIT" evidence="4">
    <location>
        <begin position="8"/>
        <end position="111"/>
    </location>
</feature>
<evidence type="ECO:0000256" key="2">
    <source>
        <dbReference type="PIRSR" id="PIRSR601310-3"/>
    </source>
</evidence>
<proteinExistence type="predicted"/>
<dbReference type="PANTHER" id="PTHR46648">
    <property type="entry name" value="HIT FAMILY PROTEIN 1"/>
    <property type="match status" value="1"/>
</dbReference>
<dbReference type="PRINTS" id="PR00332">
    <property type="entry name" value="HISTRIAD"/>
</dbReference>
<accession>A0A853F7P7</accession>
<organism evidence="5 6">
    <name type="scientific">Allopusillimonas soli</name>
    <dbReference type="NCBI Taxonomy" id="659016"/>
    <lineage>
        <taxon>Bacteria</taxon>
        <taxon>Pseudomonadati</taxon>
        <taxon>Pseudomonadota</taxon>
        <taxon>Betaproteobacteria</taxon>
        <taxon>Burkholderiales</taxon>
        <taxon>Alcaligenaceae</taxon>
        <taxon>Allopusillimonas</taxon>
    </lineage>
</organism>
<feature type="short sequence motif" description="Histidine triad motif" evidence="2 3">
    <location>
        <begin position="95"/>
        <end position="99"/>
    </location>
</feature>
<dbReference type="GO" id="GO:0003824">
    <property type="term" value="F:catalytic activity"/>
    <property type="evidence" value="ECO:0007669"/>
    <property type="project" value="InterPro"/>
</dbReference>
<dbReference type="Proteomes" id="UP000580517">
    <property type="component" value="Unassembled WGS sequence"/>
</dbReference>
<name>A0A853F7P7_9BURK</name>
<comment type="caution">
    <text evidence="5">The sequence shown here is derived from an EMBL/GenBank/DDBJ whole genome shotgun (WGS) entry which is preliminary data.</text>
</comment>
<evidence type="ECO:0000259" key="4">
    <source>
        <dbReference type="PROSITE" id="PS51084"/>
    </source>
</evidence>
<dbReference type="Pfam" id="PF01230">
    <property type="entry name" value="HIT"/>
    <property type="match status" value="1"/>
</dbReference>